<protein>
    <submittedName>
        <fullName evidence="1">Uncharacterized protein</fullName>
    </submittedName>
</protein>
<dbReference type="EMBL" id="KN880452">
    <property type="protein sequence ID" value="KIY71633.1"/>
    <property type="molecule type" value="Genomic_DNA"/>
</dbReference>
<feature type="non-terminal residue" evidence="1">
    <location>
        <position position="1"/>
    </location>
</feature>
<name>A0A0D7BM33_9AGAR</name>
<dbReference type="OrthoDB" id="2497682at2759"/>
<dbReference type="AlphaFoldDB" id="A0A0D7BM33"/>
<feature type="non-terminal residue" evidence="1">
    <location>
        <position position="108"/>
    </location>
</feature>
<dbReference type="Proteomes" id="UP000054007">
    <property type="component" value="Unassembled WGS sequence"/>
</dbReference>
<proteinExistence type="predicted"/>
<keyword evidence="2" id="KW-1185">Reference proteome</keyword>
<evidence type="ECO:0000313" key="2">
    <source>
        <dbReference type="Proteomes" id="UP000054007"/>
    </source>
</evidence>
<gene>
    <name evidence="1" type="ORF">CYLTODRAFT_336307</name>
</gene>
<organism evidence="1 2">
    <name type="scientific">Cylindrobasidium torrendii FP15055 ss-10</name>
    <dbReference type="NCBI Taxonomy" id="1314674"/>
    <lineage>
        <taxon>Eukaryota</taxon>
        <taxon>Fungi</taxon>
        <taxon>Dikarya</taxon>
        <taxon>Basidiomycota</taxon>
        <taxon>Agaricomycotina</taxon>
        <taxon>Agaricomycetes</taxon>
        <taxon>Agaricomycetidae</taxon>
        <taxon>Agaricales</taxon>
        <taxon>Marasmiineae</taxon>
        <taxon>Physalacriaceae</taxon>
        <taxon>Cylindrobasidium</taxon>
    </lineage>
</organism>
<evidence type="ECO:0000313" key="1">
    <source>
        <dbReference type="EMBL" id="KIY71633.1"/>
    </source>
</evidence>
<sequence>LKPLAKDKGLANYDKDIPLETALKDVVNANKMVLKSISVLTDKLPILGPILGPIVYQVKCILDDVLDFAENLTDALLNDINGLLGGCILGYGRYVCGPGALNIAGLCL</sequence>
<reference evidence="1 2" key="1">
    <citation type="journal article" date="2015" name="Fungal Genet. Biol.">
        <title>Evolution of novel wood decay mechanisms in Agaricales revealed by the genome sequences of Fistulina hepatica and Cylindrobasidium torrendii.</title>
        <authorList>
            <person name="Floudas D."/>
            <person name="Held B.W."/>
            <person name="Riley R."/>
            <person name="Nagy L.G."/>
            <person name="Koehler G."/>
            <person name="Ransdell A.S."/>
            <person name="Younus H."/>
            <person name="Chow J."/>
            <person name="Chiniquy J."/>
            <person name="Lipzen A."/>
            <person name="Tritt A."/>
            <person name="Sun H."/>
            <person name="Haridas S."/>
            <person name="LaButti K."/>
            <person name="Ohm R.A."/>
            <person name="Kues U."/>
            <person name="Blanchette R.A."/>
            <person name="Grigoriev I.V."/>
            <person name="Minto R.E."/>
            <person name="Hibbett D.S."/>
        </authorList>
    </citation>
    <scope>NUCLEOTIDE SEQUENCE [LARGE SCALE GENOMIC DNA]</scope>
    <source>
        <strain evidence="1 2">FP15055 ss-10</strain>
    </source>
</reference>
<accession>A0A0D7BM33</accession>